<protein>
    <recommendedName>
        <fullName evidence="1">Glutamyl-tRNA(Gln) amidotransferase subunit C, mitochondrial</fullName>
        <shortName evidence="1">Glu-AdT subunit C</shortName>
        <ecNumber evidence="1">6.3.5.-</ecNumber>
    </recommendedName>
</protein>
<comment type="subunit">
    <text evidence="1">Subunit of the heterotrimeric GatCAB amidotransferase (AdT) complex, composed of A, B and C subunits.</text>
</comment>
<name>A0ABM1DYC9_PRICU</name>
<comment type="subcellular location">
    <subcellularLocation>
        <location evidence="1">Mitochondrion</location>
    </subcellularLocation>
</comment>
<dbReference type="RefSeq" id="XP_014664950.1">
    <property type="nucleotide sequence ID" value="XM_014809464.1"/>
</dbReference>
<keyword evidence="3" id="KW-1185">Reference proteome</keyword>
<dbReference type="PANTHER" id="PTHR15004">
    <property type="entry name" value="GLUTAMYL-TRNA(GLN) AMIDOTRANSFERASE SUBUNIT C, MITOCHONDRIAL"/>
    <property type="match status" value="1"/>
</dbReference>
<evidence type="ECO:0000256" key="2">
    <source>
        <dbReference type="SAM" id="MobiDB-lite"/>
    </source>
</evidence>
<reference evidence="4" key="1">
    <citation type="submission" date="2025-08" db="UniProtKB">
        <authorList>
            <consortium name="RefSeq"/>
        </authorList>
    </citation>
    <scope>IDENTIFICATION</scope>
</reference>
<organism evidence="3 4">
    <name type="scientific">Priapulus caudatus</name>
    <name type="common">Priapulid worm</name>
    <dbReference type="NCBI Taxonomy" id="37621"/>
    <lineage>
        <taxon>Eukaryota</taxon>
        <taxon>Metazoa</taxon>
        <taxon>Ecdysozoa</taxon>
        <taxon>Scalidophora</taxon>
        <taxon>Priapulida</taxon>
        <taxon>Priapulimorpha</taxon>
        <taxon>Priapulimorphida</taxon>
        <taxon>Priapulidae</taxon>
        <taxon>Priapulus</taxon>
    </lineage>
</organism>
<evidence type="ECO:0000313" key="3">
    <source>
        <dbReference type="Proteomes" id="UP000695022"/>
    </source>
</evidence>
<proteinExistence type="inferred from homology"/>
<dbReference type="PANTHER" id="PTHR15004:SF0">
    <property type="entry name" value="GLUTAMYL-TRNA(GLN) AMIDOTRANSFERASE SUBUNIT C, MITOCHONDRIAL"/>
    <property type="match status" value="1"/>
</dbReference>
<comment type="similarity">
    <text evidence="1">Belongs to the GatC family.</text>
</comment>
<gene>
    <name evidence="4" type="primary">LOC106807191</name>
</gene>
<dbReference type="HAMAP" id="MF_00122">
    <property type="entry name" value="GatC"/>
    <property type="match status" value="1"/>
</dbReference>
<dbReference type="GeneID" id="106807191"/>
<keyword evidence="1" id="KW-0648">Protein biosynthesis</keyword>
<evidence type="ECO:0000313" key="4">
    <source>
        <dbReference type="RefSeq" id="XP_014664950.1"/>
    </source>
</evidence>
<comment type="function">
    <text evidence="1">Allows the formation of correctly charged Gln-tRNA(Gln) through the transamidation of misacylated Glu-tRNA(Gln) in the mitochondria. The reaction takes place in the presence of glutamine and ATP through an activated gamma-phospho-Glu-tRNA(Gln).</text>
</comment>
<dbReference type="SUPFAM" id="SSF141000">
    <property type="entry name" value="Glu-tRNAGln amidotransferase C subunit"/>
    <property type="match status" value="1"/>
</dbReference>
<keyword evidence="1" id="KW-0547">Nucleotide-binding</keyword>
<keyword evidence="1" id="KW-0496">Mitochondrion</keyword>
<keyword evidence="1" id="KW-0436">Ligase</keyword>
<dbReference type="InterPro" id="IPR003837">
    <property type="entry name" value="GatC"/>
</dbReference>
<accession>A0ABM1DYC9</accession>
<feature type="region of interest" description="Disordered" evidence="2">
    <location>
        <begin position="143"/>
        <end position="164"/>
    </location>
</feature>
<comment type="catalytic activity">
    <reaction evidence="1">
        <text>L-glutamyl-tRNA(Gln) + L-glutamine + ATP + H2O = L-glutaminyl-tRNA(Gln) + L-glutamate + ADP + phosphate + H(+)</text>
        <dbReference type="Rhea" id="RHEA:17521"/>
        <dbReference type="Rhea" id="RHEA-COMP:9681"/>
        <dbReference type="Rhea" id="RHEA-COMP:9684"/>
        <dbReference type="ChEBI" id="CHEBI:15377"/>
        <dbReference type="ChEBI" id="CHEBI:15378"/>
        <dbReference type="ChEBI" id="CHEBI:29985"/>
        <dbReference type="ChEBI" id="CHEBI:30616"/>
        <dbReference type="ChEBI" id="CHEBI:43474"/>
        <dbReference type="ChEBI" id="CHEBI:58359"/>
        <dbReference type="ChEBI" id="CHEBI:78520"/>
        <dbReference type="ChEBI" id="CHEBI:78521"/>
        <dbReference type="ChEBI" id="CHEBI:456216"/>
    </reaction>
</comment>
<dbReference type="NCBIfam" id="TIGR00135">
    <property type="entry name" value="gatC"/>
    <property type="match status" value="1"/>
</dbReference>
<dbReference type="InterPro" id="IPR036113">
    <property type="entry name" value="Asp/Glu-ADT_sf_sub_c"/>
</dbReference>
<sequence length="164" mass="18593">MSLVLSRLGNTVKRLTSFSKLCKSKRVFASNEKSKVPQKPTWSHVEENKLTEETLIDNETIDHLERMSLVDFNNQAGIDRLNKAIRFADQLQLVNTTGVEPMDTVLENRSLYLRSDEVTDGNCQNDILQNATKVIEDYFVAPPGNIPLPDQERDYGPASAKKRK</sequence>
<evidence type="ECO:0000256" key="1">
    <source>
        <dbReference type="HAMAP-Rule" id="MF_03149"/>
    </source>
</evidence>
<dbReference type="Proteomes" id="UP000695022">
    <property type="component" value="Unplaced"/>
</dbReference>
<dbReference type="Pfam" id="PF02686">
    <property type="entry name" value="GatC"/>
    <property type="match status" value="1"/>
</dbReference>
<keyword evidence="1" id="KW-0067">ATP-binding</keyword>
<dbReference type="EC" id="6.3.5.-" evidence="1"/>